<dbReference type="PIRSF" id="PIRSF026583">
    <property type="entry name" value="YybT"/>
    <property type="match status" value="1"/>
</dbReference>
<dbReference type="InterPro" id="IPR038763">
    <property type="entry name" value="DHH_sf"/>
</dbReference>
<dbReference type="Gene3D" id="3.10.310.30">
    <property type="match status" value="1"/>
</dbReference>
<dbReference type="SMART" id="SM00267">
    <property type="entry name" value="GGDEF"/>
    <property type="match status" value="1"/>
</dbReference>
<keyword evidence="2 6" id="KW-1003">Cell membrane</keyword>
<feature type="domain" description="GGDEF" evidence="8">
    <location>
        <begin position="173"/>
        <end position="301"/>
    </location>
</feature>
<keyword evidence="10" id="KW-1185">Reference proteome</keyword>
<reference evidence="9 10" key="1">
    <citation type="submission" date="2023-06" db="EMBL/GenBank/DDBJ databases">
        <title>Aquibacillus rhizosphaerae LR5S19.</title>
        <authorList>
            <person name="Sun J.-Q."/>
        </authorList>
    </citation>
    <scope>NUCLEOTIDE SEQUENCE [LARGE SCALE GENOMIC DNA]</scope>
    <source>
        <strain evidence="9 10">LR5S19</strain>
    </source>
</reference>
<evidence type="ECO:0000256" key="2">
    <source>
        <dbReference type="ARBA" id="ARBA00022475"/>
    </source>
</evidence>
<organism evidence="9 10">
    <name type="scientific">Aquibacillus rhizosphaerae</name>
    <dbReference type="NCBI Taxonomy" id="3051431"/>
    <lineage>
        <taxon>Bacteria</taxon>
        <taxon>Bacillati</taxon>
        <taxon>Bacillota</taxon>
        <taxon>Bacilli</taxon>
        <taxon>Bacillales</taxon>
        <taxon>Bacillaceae</taxon>
        <taxon>Aquibacillus</taxon>
    </lineage>
</organism>
<dbReference type="Pfam" id="PF01368">
    <property type="entry name" value="DHH"/>
    <property type="match status" value="1"/>
</dbReference>
<evidence type="ECO:0000256" key="7">
    <source>
        <dbReference type="SAM" id="Phobius"/>
    </source>
</evidence>
<dbReference type="SUPFAM" id="SSF64182">
    <property type="entry name" value="DHH phosphoesterases"/>
    <property type="match status" value="1"/>
</dbReference>
<name>A0ABT7L6B0_9BACI</name>
<dbReference type="PANTHER" id="PTHR47618">
    <property type="entry name" value="BIFUNCTIONAL OLIGORIBONUCLEASE AND PAP PHOSPHATASE NRNA"/>
    <property type="match status" value="1"/>
</dbReference>
<keyword evidence="5 6" id="KW-0472">Membrane</keyword>
<accession>A0ABT7L6B0</accession>
<evidence type="ECO:0000256" key="4">
    <source>
        <dbReference type="ARBA" id="ARBA00022989"/>
    </source>
</evidence>
<dbReference type="Pfam" id="PF02272">
    <property type="entry name" value="DHHA1"/>
    <property type="match status" value="1"/>
</dbReference>
<proteinExistence type="inferred from homology"/>
<dbReference type="InterPro" id="IPR001667">
    <property type="entry name" value="DDH_dom"/>
</dbReference>
<evidence type="ECO:0000256" key="6">
    <source>
        <dbReference type="PIRNR" id="PIRNR026583"/>
    </source>
</evidence>
<evidence type="ECO:0000256" key="5">
    <source>
        <dbReference type="ARBA" id="ARBA00023136"/>
    </source>
</evidence>
<dbReference type="Gene3D" id="3.30.450.20">
    <property type="entry name" value="PAS domain"/>
    <property type="match status" value="1"/>
</dbReference>
<protein>
    <recommendedName>
        <fullName evidence="6">Cyclic-di-AMP phosphodiesterase</fullName>
        <ecNumber evidence="6">3.1.4.-</ecNumber>
    </recommendedName>
</protein>
<comment type="function">
    <text evidence="6">Has phosphodiesterase (PDE) activity against cyclic-di-AMP (c-di-AMP).</text>
</comment>
<dbReference type="InterPro" id="IPR003156">
    <property type="entry name" value="DHHA1_dom"/>
</dbReference>
<dbReference type="Gene3D" id="3.90.1640.10">
    <property type="entry name" value="inorganic pyrophosphatase (n-terminal core)"/>
    <property type="match status" value="1"/>
</dbReference>
<comment type="subcellular location">
    <subcellularLocation>
        <location evidence="1">Cell membrane</location>
        <topology evidence="1">Multi-pass membrane protein</topology>
    </subcellularLocation>
</comment>
<keyword evidence="3 7" id="KW-0812">Transmembrane</keyword>
<dbReference type="InterPro" id="IPR014528">
    <property type="entry name" value="GdpP/PdeA"/>
</dbReference>
<dbReference type="InterPro" id="IPR000160">
    <property type="entry name" value="GGDEF_dom"/>
</dbReference>
<sequence length="656" mass="74021">MPDFFKKPIMSSHLWVIYFISLILLGFIFYYQWILGIIMTVLLLASLYYSIRTEKNLISETEEYITTLSYRVKKVGQEALLEMPIGIVLYSEDYIIEWTNPYMSKFTNDETLVGKSLNELSSDLIPMVKEERDEIWIPLEGYEFQTLTKKDERLLYLFDRTKQTEIQNLYHNEQTVLGIIFLDNYEEITQAMDDTAKSQINSKVTSILNDWSQEYGIYLKRTSQERFLAVMNQQILNQLEKSKFEILDEVRELISDKNVPLTLSIGVGLGGVSLPSLGELAQSSLDLALGRGGDQVVIKEESGKVRFYGGKTNPMEKRTRVRARVISHALKELVQESDQVLIMGHKSPDMDSIGAAIGILKVAEVNGVNGHIILDRNDVDTGVQRLVEEIQKSEELWSNFIEPEKALDMVTKNTLLVVVDTHKPSLVAEEKLLSKTEHVVVIDHHRRAEEFIDHPTLVYMEPYASSTAELVTELLEYQPKNLKLNMLESTALLAGIIVDTKSFTLRTGTRTFDAASYLRSKGADTVLVQKFMKEDLDIYVERSHLIESTKIYRDGIAISIGDSTKTYGPVIIAQAADTLLTMSGIVASFVISKRKDGRIGISARSLGDVNVQVIMEKMNGGGHLTNAATQLDDTTVEDACDQLKDIIDEYFGGDSE</sequence>
<dbReference type="Pfam" id="PF21370">
    <property type="entry name" value="PAS_GdpP"/>
    <property type="match status" value="1"/>
</dbReference>
<evidence type="ECO:0000259" key="8">
    <source>
        <dbReference type="PROSITE" id="PS50887"/>
    </source>
</evidence>
<comment type="similarity">
    <text evidence="6">Belongs to the GdpP/PdeA phosphodiesterase family.</text>
</comment>
<keyword evidence="6" id="KW-0378">Hydrolase</keyword>
<dbReference type="Pfam" id="PF24898">
    <property type="entry name" value="GGDEF_GdpP"/>
    <property type="match status" value="1"/>
</dbReference>
<dbReference type="EC" id="3.1.4.-" evidence="6"/>
<dbReference type="PROSITE" id="PS50887">
    <property type="entry name" value="GGDEF"/>
    <property type="match status" value="1"/>
</dbReference>
<feature type="transmembrane region" description="Helical" evidence="7">
    <location>
        <begin position="12"/>
        <end position="28"/>
    </location>
</feature>
<gene>
    <name evidence="9" type="ORF">QQS35_10855</name>
</gene>
<dbReference type="Proteomes" id="UP001235343">
    <property type="component" value="Unassembled WGS sequence"/>
</dbReference>
<comment type="catalytic activity">
    <reaction evidence="6">
        <text>3',3'-c-di-AMP + H2O = 5'-O-phosphonoadenylyl-(3'-&gt;5')-adenosine + H(+)</text>
        <dbReference type="Rhea" id="RHEA:54420"/>
        <dbReference type="ChEBI" id="CHEBI:15377"/>
        <dbReference type="ChEBI" id="CHEBI:15378"/>
        <dbReference type="ChEBI" id="CHEBI:71500"/>
        <dbReference type="ChEBI" id="CHEBI:138171"/>
    </reaction>
</comment>
<evidence type="ECO:0000256" key="3">
    <source>
        <dbReference type="ARBA" id="ARBA00022692"/>
    </source>
</evidence>
<evidence type="ECO:0000313" key="10">
    <source>
        <dbReference type="Proteomes" id="UP001235343"/>
    </source>
</evidence>
<evidence type="ECO:0000256" key="1">
    <source>
        <dbReference type="ARBA" id="ARBA00004651"/>
    </source>
</evidence>
<dbReference type="InterPro" id="IPR049553">
    <property type="entry name" value="GdpP-like_PAS"/>
</dbReference>
<dbReference type="EMBL" id="JASTZU010000036">
    <property type="protein sequence ID" value="MDL4840949.1"/>
    <property type="molecule type" value="Genomic_DNA"/>
</dbReference>
<evidence type="ECO:0000313" key="9">
    <source>
        <dbReference type="EMBL" id="MDL4840949.1"/>
    </source>
</evidence>
<keyword evidence="4 7" id="KW-1133">Transmembrane helix</keyword>
<comment type="caution">
    <text evidence="9">The sequence shown here is derived from an EMBL/GenBank/DDBJ whole genome shotgun (WGS) entry which is preliminary data.</text>
</comment>
<dbReference type="InterPro" id="IPR051319">
    <property type="entry name" value="Oligoribo/pAp-PDE_c-di-AMP_PDE"/>
</dbReference>
<dbReference type="PANTHER" id="PTHR47618:SF2">
    <property type="entry name" value="CYCLIC-DI-AMP PHOSPHODIESTERASE GDPP"/>
    <property type="match status" value="1"/>
</dbReference>
<dbReference type="RefSeq" id="WP_285932110.1">
    <property type="nucleotide sequence ID" value="NZ_JASTZU010000036.1"/>
</dbReference>